<dbReference type="GO" id="GO:0051301">
    <property type="term" value="P:cell division"/>
    <property type="evidence" value="ECO:0007669"/>
    <property type="project" value="UniProtKB-KW"/>
</dbReference>
<dbReference type="PANTHER" id="PTHR43692">
    <property type="entry name" value="UDP-N-ACETYLMURAMOYLALANINE--D-GLUTAMATE LIGASE"/>
    <property type="match status" value="1"/>
</dbReference>
<dbReference type="InterPro" id="IPR004101">
    <property type="entry name" value="Mur_ligase_C"/>
</dbReference>
<evidence type="ECO:0000256" key="6">
    <source>
        <dbReference type="ARBA" id="ARBA00022840"/>
    </source>
</evidence>
<dbReference type="OrthoDB" id="9809796at2"/>
<feature type="domain" description="Mur ligase central" evidence="10">
    <location>
        <begin position="125"/>
        <end position="299"/>
    </location>
</feature>
<keyword evidence="7 8" id="KW-0573">Peptidoglycan synthesis</keyword>
<evidence type="ECO:0000256" key="4">
    <source>
        <dbReference type="ARBA" id="ARBA00022598"/>
    </source>
</evidence>
<keyword evidence="3 7" id="KW-0963">Cytoplasm</keyword>
<dbReference type="GO" id="GO:0005737">
    <property type="term" value="C:cytoplasm"/>
    <property type="evidence" value="ECO:0007669"/>
    <property type="project" value="UniProtKB-SubCell"/>
</dbReference>
<dbReference type="InterPro" id="IPR005762">
    <property type="entry name" value="MurD"/>
</dbReference>
<comment type="subcellular location">
    <subcellularLocation>
        <location evidence="1 7 8">Cytoplasm</location>
    </subcellularLocation>
</comment>
<sequence length="476" mass="52113">MSLNPYLIQDFELKGRPVTLLGLGRFGGGIAAVRYLAAQGAQITVVDGKDETSLTDSLQQLETLSQIKYQLGSEPHELPETDLLVVNPAIPPSHPLLKNAEAHQIPVTSEMELFWQLNPARVIGVTGSNGKSTTTAMIHAIMQASGARCWLGGNIGVSLLPVVDQIQPDDWVILELSSFQLEALNRIQASPQIGVVTNFSPNHLDWHQTVEHYRESKQTIFRWQTQNDFSIINAEEPELQSWCAAGKMVRYGAVPETQPDVLLKGDAFELTKQNDTILPHLNVPGMHNRMNAAAAIAACTCAGVEVAAIQAGLKNFEGLPHRLQFVGEFLERRFYNDSLATTPESAICALEAFKNCSIILLAGGSDKKVDLTDFATQILKHSKATSLMGETGPVLSELMHNLKKRSDVNSSTVISPQQTSFEAAFDWAIRQSGPGDLILLSPGCASYGWFSSFAERGERFVKLFSELNARTRDSTE</sequence>
<feature type="domain" description="Mur ligase C-terminal" evidence="9">
    <location>
        <begin position="321"/>
        <end position="442"/>
    </location>
</feature>
<dbReference type="UniPathway" id="UPA00219"/>
<dbReference type="Gene3D" id="3.40.1190.10">
    <property type="entry name" value="Mur-like, catalytic domain"/>
    <property type="match status" value="1"/>
</dbReference>
<keyword evidence="4 7" id="KW-0436">Ligase</keyword>
<keyword evidence="12" id="KW-1185">Reference proteome</keyword>
<evidence type="ECO:0000256" key="1">
    <source>
        <dbReference type="ARBA" id="ARBA00004496"/>
    </source>
</evidence>
<dbReference type="HAMAP" id="MF_00639">
    <property type="entry name" value="MurD"/>
    <property type="match status" value="1"/>
</dbReference>
<dbReference type="EMBL" id="CP036269">
    <property type="protein sequence ID" value="QDT42923.1"/>
    <property type="molecule type" value="Genomic_DNA"/>
</dbReference>
<dbReference type="GO" id="GO:0071555">
    <property type="term" value="P:cell wall organization"/>
    <property type="evidence" value="ECO:0007669"/>
    <property type="project" value="UniProtKB-KW"/>
</dbReference>
<organism evidence="11 12">
    <name type="scientific">Gimesia alba</name>
    <dbReference type="NCBI Taxonomy" id="2527973"/>
    <lineage>
        <taxon>Bacteria</taxon>
        <taxon>Pseudomonadati</taxon>
        <taxon>Planctomycetota</taxon>
        <taxon>Planctomycetia</taxon>
        <taxon>Planctomycetales</taxon>
        <taxon>Planctomycetaceae</taxon>
        <taxon>Gimesia</taxon>
    </lineage>
</organism>
<keyword evidence="7 8" id="KW-0961">Cell wall biogenesis/degradation</keyword>
<dbReference type="NCBIfam" id="TIGR01087">
    <property type="entry name" value="murD"/>
    <property type="match status" value="1"/>
</dbReference>
<dbReference type="RefSeq" id="WP_145216938.1">
    <property type="nucleotide sequence ID" value="NZ_CP036269.1"/>
</dbReference>
<evidence type="ECO:0000313" key="12">
    <source>
        <dbReference type="Proteomes" id="UP000317171"/>
    </source>
</evidence>
<keyword evidence="5 7" id="KW-0547">Nucleotide-binding</keyword>
<dbReference type="Gene3D" id="3.40.50.720">
    <property type="entry name" value="NAD(P)-binding Rossmann-like Domain"/>
    <property type="match status" value="1"/>
</dbReference>
<dbReference type="Gene3D" id="3.90.190.20">
    <property type="entry name" value="Mur ligase, C-terminal domain"/>
    <property type="match status" value="1"/>
</dbReference>
<protein>
    <recommendedName>
        <fullName evidence="7 8">UDP-N-acetylmuramoylalanine--D-glutamate ligase</fullName>
        <ecNumber evidence="7 8">6.3.2.9</ecNumber>
    </recommendedName>
    <alternativeName>
        <fullName evidence="7">D-glutamic acid-adding enzyme</fullName>
    </alternativeName>
    <alternativeName>
        <fullName evidence="7">UDP-N-acetylmuramoyl-L-alanyl-D-glutamate synthetase</fullName>
    </alternativeName>
</protein>
<dbReference type="InterPro" id="IPR036565">
    <property type="entry name" value="Mur-like_cat_sf"/>
</dbReference>
<evidence type="ECO:0000313" key="11">
    <source>
        <dbReference type="EMBL" id="QDT42923.1"/>
    </source>
</evidence>
<comment type="catalytic activity">
    <reaction evidence="7 8">
        <text>UDP-N-acetyl-alpha-D-muramoyl-L-alanine + D-glutamate + ATP = UDP-N-acetyl-alpha-D-muramoyl-L-alanyl-D-glutamate + ADP + phosphate + H(+)</text>
        <dbReference type="Rhea" id="RHEA:16429"/>
        <dbReference type="ChEBI" id="CHEBI:15378"/>
        <dbReference type="ChEBI" id="CHEBI:29986"/>
        <dbReference type="ChEBI" id="CHEBI:30616"/>
        <dbReference type="ChEBI" id="CHEBI:43474"/>
        <dbReference type="ChEBI" id="CHEBI:83898"/>
        <dbReference type="ChEBI" id="CHEBI:83900"/>
        <dbReference type="ChEBI" id="CHEBI:456216"/>
        <dbReference type="EC" id="6.3.2.9"/>
    </reaction>
</comment>
<dbReference type="Pfam" id="PF21799">
    <property type="entry name" value="MurD-like_N"/>
    <property type="match status" value="1"/>
</dbReference>
<accession>A0A517RGC3</accession>
<comment type="function">
    <text evidence="7 8">Cell wall formation. Catalyzes the addition of glutamate to the nucleotide precursor UDP-N-acetylmuramoyl-L-alanine (UMA).</text>
</comment>
<keyword evidence="7 8" id="KW-0133">Cell shape</keyword>
<keyword evidence="6 7" id="KW-0067">ATP-binding</keyword>
<dbReference type="GO" id="GO:0008764">
    <property type="term" value="F:UDP-N-acetylmuramoylalanine-D-glutamate ligase activity"/>
    <property type="evidence" value="ECO:0007669"/>
    <property type="project" value="UniProtKB-UniRule"/>
</dbReference>
<proteinExistence type="inferred from homology"/>
<comment type="similarity">
    <text evidence="7">Belongs to the MurCDEF family.</text>
</comment>
<keyword evidence="7 8" id="KW-0131">Cell cycle</keyword>
<dbReference type="PANTHER" id="PTHR43692:SF1">
    <property type="entry name" value="UDP-N-ACETYLMURAMOYLALANINE--D-GLUTAMATE LIGASE"/>
    <property type="match status" value="1"/>
</dbReference>
<dbReference type="EC" id="6.3.2.9" evidence="7 8"/>
<dbReference type="Pfam" id="PF08245">
    <property type="entry name" value="Mur_ligase_M"/>
    <property type="match status" value="1"/>
</dbReference>
<evidence type="ECO:0000259" key="10">
    <source>
        <dbReference type="Pfam" id="PF08245"/>
    </source>
</evidence>
<gene>
    <name evidence="7 11" type="primary">murD</name>
    <name evidence="11" type="ORF">Pan241w_30180</name>
</gene>
<dbReference type="GO" id="GO:0005524">
    <property type="term" value="F:ATP binding"/>
    <property type="evidence" value="ECO:0007669"/>
    <property type="project" value="UniProtKB-UniRule"/>
</dbReference>
<evidence type="ECO:0000259" key="9">
    <source>
        <dbReference type="Pfam" id="PF02875"/>
    </source>
</evidence>
<keyword evidence="7 8" id="KW-0132">Cell division</keyword>
<evidence type="ECO:0000256" key="8">
    <source>
        <dbReference type="RuleBase" id="RU003664"/>
    </source>
</evidence>
<evidence type="ECO:0000256" key="5">
    <source>
        <dbReference type="ARBA" id="ARBA00022741"/>
    </source>
</evidence>
<dbReference type="Pfam" id="PF02875">
    <property type="entry name" value="Mur_ligase_C"/>
    <property type="match status" value="1"/>
</dbReference>
<dbReference type="InterPro" id="IPR013221">
    <property type="entry name" value="Mur_ligase_cen"/>
</dbReference>
<evidence type="ECO:0000256" key="3">
    <source>
        <dbReference type="ARBA" id="ARBA00022490"/>
    </source>
</evidence>
<feature type="binding site" evidence="7">
    <location>
        <begin position="127"/>
        <end position="133"/>
    </location>
    <ligand>
        <name>ATP</name>
        <dbReference type="ChEBI" id="CHEBI:30616"/>
    </ligand>
</feature>
<name>A0A517RGC3_9PLAN</name>
<dbReference type="AlphaFoldDB" id="A0A517RGC3"/>
<evidence type="ECO:0000256" key="2">
    <source>
        <dbReference type="ARBA" id="ARBA00004752"/>
    </source>
</evidence>
<dbReference type="KEGG" id="gaz:Pan241w_30180"/>
<comment type="pathway">
    <text evidence="2 7 8">Cell wall biogenesis; peptidoglycan biosynthesis.</text>
</comment>
<evidence type="ECO:0000256" key="7">
    <source>
        <dbReference type="HAMAP-Rule" id="MF_00639"/>
    </source>
</evidence>
<dbReference type="SUPFAM" id="SSF51984">
    <property type="entry name" value="MurCD N-terminal domain"/>
    <property type="match status" value="1"/>
</dbReference>
<dbReference type="SUPFAM" id="SSF53623">
    <property type="entry name" value="MurD-like peptide ligases, catalytic domain"/>
    <property type="match status" value="1"/>
</dbReference>
<dbReference type="InterPro" id="IPR036615">
    <property type="entry name" value="Mur_ligase_C_dom_sf"/>
</dbReference>
<dbReference type="GO" id="GO:0009252">
    <property type="term" value="P:peptidoglycan biosynthetic process"/>
    <property type="evidence" value="ECO:0007669"/>
    <property type="project" value="UniProtKB-UniRule"/>
</dbReference>
<dbReference type="GO" id="GO:0008360">
    <property type="term" value="P:regulation of cell shape"/>
    <property type="evidence" value="ECO:0007669"/>
    <property type="project" value="UniProtKB-KW"/>
</dbReference>
<dbReference type="Proteomes" id="UP000317171">
    <property type="component" value="Chromosome"/>
</dbReference>
<reference evidence="11 12" key="1">
    <citation type="submission" date="2019-02" db="EMBL/GenBank/DDBJ databases">
        <title>Deep-cultivation of Planctomycetes and their phenomic and genomic characterization uncovers novel biology.</title>
        <authorList>
            <person name="Wiegand S."/>
            <person name="Jogler M."/>
            <person name="Boedeker C."/>
            <person name="Pinto D."/>
            <person name="Vollmers J."/>
            <person name="Rivas-Marin E."/>
            <person name="Kohn T."/>
            <person name="Peeters S.H."/>
            <person name="Heuer A."/>
            <person name="Rast P."/>
            <person name="Oberbeckmann S."/>
            <person name="Bunk B."/>
            <person name="Jeske O."/>
            <person name="Meyerdierks A."/>
            <person name="Storesund J.E."/>
            <person name="Kallscheuer N."/>
            <person name="Luecker S."/>
            <person name="Lage O.M."/>
            <person name="Pohl T."/>
            <person name="Merkel B.J."/>
            <person name="Hornburger P."/>
            <person name="Mueller R.-W."/>
            <person name="Bruemmer F."/>
            <person name="Labrenz M."/>
            <person name="Spormann A.M."/>
            <person name="Op den Camp H."/>
            <person name="Overmann J."/>
            <person name="Amann R."/>
            <person name="Jetten M.S.M."/>
            <person name="Mascher T."/>
            <person name="Medema M.H."/>
            <person name="Devos D.P."/>
            <person name="Kaster A.-K."/>
            <person name="Ovreas L."/>
            <person name="Rohde M."/>
            <person name="Galperin M.Y."/>
            <person name="Jogler C."/>
        </authorList>
    </citation>
    <scope>NUCLEOTIDE SEQUENCE [LARGE SCALE GENOMIC DNA]</scope>
    <source>
        <strain evidence="11 12">Pan241w</strain>
    </source>
</reference>
<dbReference type="SUPFAM" id="SSF53244">
    <property type="entry name" value="MurD-like peptide ligases, peptide-binding domain"/>
    <property type="match status" value="1"/>
</dbReference>